<protein>
    <submittedName>
        <fullName evidence="7">Suppressor of Sensor Kinase (SLN1)</fullName>
    </submittedName>
</protein>
<keyword evidence="8" id="KW-1185">Reference proteome</keyword>
<dbReference type="EMBL" id="VDEP01000373">
    <property type="protein sequence ID" value="KAA1093733.1"/>
    <property type="molecule type" value="Genomic_DNA"/>
</dbReference>
<evidence type="ECO:0000313" key="3">
    <source>
        <dbReference type="EMBL" id="KAA1094179.1"/>
    </source>
</evidence>
<sequence length="78" mass="8806">MDELILSSLRQRHRKVLRFSRTILSPFENSAKYALEKFAADLNFFVGGLNATNRFLIYTGNFDRDGIDLVGSPSLSHG</sequence>
<gene>
    <name evidence="7" type="primary">SSK2_4</name>
    <name evidence="3" type="synonym">SSK2_3</name>
    <name evidence="2" type="synonym">SSK2_5</name>
    <name evidence="4" type="synonym">SSK2_6</name>
    <name evidence="1" type="synonym">SSK2_7</name>
    <name evidence="5" type="synonym">SSK2_8</name>
    <name evidence="3" type="ORF">PGT21_012254</name>
    <name evidence="6" type="ORF">PGTUg99_008858</name>
    <name evidence="7" type="ORF">PGTUg99_020420</name>
    <name evidence="2" type="ORF">PGTUg99_024392</name>
    <name evidence="4" type="ORF">PGTUg99_028163</name>
    <name evidence="1" type="ORF">PGTUg99_028980</name>
    <name evidence="5" type="ORF">PGTUg99_030194</name>
</gene>
<proteinExistence type="predicted"/>
<evidence type="ECO:0000313" key="1">
    <source>
        <dbReference type="EMBL" id="KAA1083334.1"/>
    </source>
</evidence>
<dbReference type="EMBL" id="VDEP01000104">
    <property type="protein sequence ID" value="KAA1131170.1"/>
    <property type="molecule type" value="Genomic_DNA"/>
</dbReference>
<comment type="caution">
    <text evidence="7">The sequence shown here is derived from an EMBL/GenBank/DDBJ whole genome shotgun (WGS) entry which is preliminary data.</text>
</comment>
<dbReference type="EMBL" id="VDEP01000438">
    <property type="protein sequence ID" value="KAA1083334.1"/>
    <property type="molecule type" value="Genomic_DNA"/>
</dbReference>
<evidence type="ECO:0000313" key="5">
    <source>
        <dbReference type="EMBL" id="KAA1126883.1"/>
    </source>
</evidence>
<organism evidence="7 9">
    <name type="scientific">Puccinia graminis f. sp. tritici</name>
    <dbReference type="NCBI Taxonomy" id="56615"/>
    <lineage>
        <taxon>Eukaryota</taxon>
        <taxon>Fungi</taxon>
        <taxon>Dikarya</taxon>
        <taxon>Basidiomycota</taxon>
        <taxon>Pucciniomycotina</taxon>
        <taxon>Pucciniomycetes</taxon>
        <taxon>Pucciniales</taxon>
        <taxon>Pucciniaceae</taxon>
        <taxon>Puccinia</taxon>
    </lineage>
</organism>
<dbReference type="EMBL" id="VDEP01000172">
    <property type="protein sequence ID" value="KAA1126350.1"/>
    <property type="molecule type" value="Genomic_DNA"/>
</dbReference>
<keyword evidence="7" id="KW-0418">Kinase</keyword>
<evidence type="ECO:0000313" key="7">
    <source>
        <dbReference type="EMBL" id="KAA1131170.1"/>
    </source>
</evidence>
<dbReference type="EMBL" id="VDEP01000170">
    <property type="protein sequence ID" value="KAA1126883.1"/>
    <property type="molecule type" value="Genomic_DNA"/>
</dbReference>
<dbReference type="EMBL" id="VDEP01000144">
    <property type="protein sequence ID" value="KAA1128102.1"/>
    <property type="molecule type" value="Genomic_DNA"/>
</dbReference>
<reference evidence="8 9" key="1">
    <citation type="submission" date="2019-05" db="EMBL/GenBank/DDBJ databases">
        <title>Emergence of the Ug99 lineage of the wheat stem rust pathogen through somatic hybridization.</title>
        <authorList>
            <person name="Li F."/>
            <person name="Upadhyaya N.M."/>
            <person name="Sperschneider J."/>
            <person name="Matny O."/>
            <person name="Nguyen-Phuc H."/>
            <person name="Mago R."/>
            <person name="Raley C."/>
            <person name="Miller M.E."/>
            <person name="Silverstein K.A.T."/>
            <person name="Henningsen E."/>
            <person name="Hirsch C.D."/>
            <person name="Visser B."/>
            <person name="Pretorius Z.A."/>
            <person name="Steffenson B.J."/>
            <person name="Schwessinger B."/>
            <person name="Dodds P.N."/>
            <person name="Figueroa M."/>
        </authorList>
    </citation>
    <scope>NUCLEOTIDE SEQUENCE [LARGE SCALE GENOMIC DNA]</scope>
    <source>
        <strain evidence="3">21-0</strain>
        <strain evidence="7 9">Ug99</strain>
    </source>
</reference>
<evidence type="ECO:0000313" key="4">
    <source>
        <dbReference type="EMBL" id="KAA1126350.1"/>
    </source>
</evidence>
<evidence type="ECO:0000313" key="6">
    <source>
        <dbReference type="EMBL" id="KAA1128102.1"/>
    </source>
</evidence>
<dbReference type="Proteomes" id="UP000324748">
    <property type="component" value="Unassembled WGS sequence"/>
</dbReference>
<evidence type="ECO:0000313" key="8">
    <source>
        <dbReference type="Proteomes" id="UP000324748"/>
    </source>
</evidence>
<dbReference type="AlphaFoldDB" id="A0A5B0RZJ8"/>
<evidence type="ECO:0000313" key="2">
    <source>
        <dbReference type="EMBL" id="KAA1093733.1"/>
    </source>
</evidence>
<dbReference type="GO" id="GO:0016301">
    <property type="term" value="F:kinase activity"/>
    <property type="evidence" value="ECO:0007669"/>
    <property type="project" value="UniProtKB-KW"/>
</dbReference>
<keyword evidence="7" id="KW-0808">Transferase</keyword>
<dbReference type="EMBL" id="VSWC01000079">
    <property type="protein sequence ID" value="KAA1094179.1"/>
    <property type="molecule type" value="Genomic_DNA"/>
</dbReference>
<name>A0A5B0RZJ8_PUCGR</name>
<dbReference type="Proteomes" id="UP000325313">
    <property type="component" value="Unassembled WGS sequence"/>
</dbReference>
<accession>A0A5B0RZJ8</accession>
<dbReference type="OrthoDB" id="1043025at2759"/>
<evidence type="ECO:0000313" key="9">
    <source>
        <dbReference type="Proteomes" id="UP000325313"/>
    </source>
</evidence>